<comment type="caution">
    <text evidence="4">The sequence shown here is derived from an EMBL/GenBank/DDBJ whole genome shotgun (WGS) entry which is preliminary data.</text>
</comment>
<reference evidence="4 5" key="1">
    <citation type="submission" date="2018-02" db="EMBL/GenBank/DDBJ databases">
        <authorList>
            <person name="Cohen D.B."/>
            <person name="Kent A.D."/>
        </authorList>
    </citation>
    <scope>NUCLEOTIDE SEQUENCE [LARGE SCALE GENOMIC DNA]</scope>
    <source>
        <strain evidence="4 5">ULC007</strain>
    </source>
</reference>
<name>A0A2T1DDA7_9CYAN</name>
<keyword evidence="5" id="KW-1185">Reference proteome</keyword>
<dbReference type="PANTHER" id="PTHR43208">
    <property type="entry name" value="ABC TRANSPORTER SUBSTRATE-BINDING PROTEIN"/>
    <property type="match status" value="1"/>
</dbReference>
<dbReference type="Gene3D" id="3.40.50.2300">
    <property type="match status" value="2"/>
</dbReference>
<reference evidence="4 5" key="2">
    <citation type="submission" date="2018-03" db="EMBL/GenBank/DDBJ databases">
        <title>The ancient ancestry and fast evolution of plastids.</title>
        <authorList>
            <person name="Moore K.R."/>
            <person name="Magnabosco C."/>
            <person name="Momper L."/>
            <person name="Gold D.A."/>
            <person name="Bosak T."/>
            <person name="Fournier G.P."/>
        </authorList>
    </citation>
    <scope>NUCLEOTIDE SEQUENCE [LARGE SCALE GENOMIC DNA]</scope>
    <source>
        <strain evidence="4 5">ULC007</strain>
    </source>
</reference>
<feature type="region of interest" description="Disordered" evidence="2">
    <location>
        <begin position="40"/>
        <end position="63"/>
    </location>
</feature>
<accession>A0A2T1DDA7</accession>
<dbReference type="Proteomes" id="UP000238634">
    <property type="component" value="Unassembled WGS sequence"/>
</dbReference>
<dbReference type="AlphaFoldDB" id="A0A2T1DDA7"/>
<feature type="domain" description="ABC transporter substrate-binding protein PnrA-like" evidence="3">
    <location>
        <begin position="73"/>
        <end position="364"/>
    </location>
</feature>
<dbReference type="Pfam" id="PF02608">
    <property type="entry name" value="Bmp"/>
    <property type="match status" value="1"/>
</dbReference>
<evidence type="ECO:0000313" key="4">
    <source>
        <dbReference type="EMBL" id="PSB18490.1"/>
    </source>
</evidence>
<dbReference type="InterPro" id="IPR052910">
    <property type="entry name" value="ABC-Purine-Binding"/>
</dbReference>
<dbReference type="SUPFAM" id="SSF53822">
    <property type="entry name" value="Periplasmic binding protein-like I"/>
    <property type="match status" value="1"/>
</dbReference>
<organism evidence="4 5">
    <name type="scientific">Phormidesmis priestleyi ULC007</name>
    <dbReference type="NCBI Taxonomy" id="1920490"/>
    <lineage>
        <taxon>Bacteria</taxon>
        <taxon>Bacillati</taxon>
        <taxon>Cyanobacteriota</taxon>
        <taxon>Cyanophyceae</taxon>
        <taxon>Leptolyngbyales</taxon>
        <taxon>Leptolyngbyaceae</taxon>
        <taxon>Phormidesmis</taxon>
    </lineage>
</organism>
<evidence type="ECO:0000256" key="1">
    <source>
        <dbReference type="ARBA" id="ARBA00022729"/>
    </source>
</evidence>
<gene>
    <name evidence="4" type="ORF">C7B65_15470</name>
</gene>
<dbReference type="EMBL" id="PVWG01000017">
    <property type="protein sequence ID" value="PSB18490.1"/>
    <property type="molecule type" value="Genomic_DNA"/>
</dbReference>
<dbReference type="GO" id="GO:0005886">
    <property type="term" value="C:plasma membrane"/>
    <property type="evidence" value="ECO:0007669"/>
    <property type="project" value="InterPro"/>
</dbReference>
<dbReference type="PANTHER" id="PTHR43208:SF1">
    <property type="entry name" value="ABC TRANSPORTER SUBSTRATE-BINDING PROTEIN"/>
    <property type="match status" value="1"/>
</dbReference>
<dbReference type="CDD" id="cd06304">
    <property type="entry name" value="PBP1_BmpA_Med_PnrA-like"/>
    <property type="match status" value="1"/>
</dbReference>
<keyword evidence="1" id="KW-0732">Signal</keyword>
<dbReference type="STRING" id="1920490.GCA_001895925_05029"/>
<dbReference type="OrthoDB" id="9769871at2"/>
<protein>
    <submittedName>
        <fullName evidence="4">BMP family ABC transporter substrate-binding protein</fullName>
    </submittedName>
</protein>
<evidence type="ECO:0000259" key="3">
    <source>
        <dbReference type="Pfam" id="PF02608"/>
    </source>
</evidence>
<dbReference type="InterPro" id="IPR003760">
    <property type="entry name" value="PnrA-like"/>
</dbReference>
<proteinExistence type="predicted"/>
<sequence length="368" mass="39025">MNFASQRYFVLSSKRFFHSLEHALVSFALTAPLMMLSACSSTPTTSHSPSDSPMSADSSSRATSNATKGKAAKFALIINGSPTDKSWNQQAVKATQALKAKGMDVAVSESVSPADAERVLRQYAEAGYGTIVAHSFNYGDAVFKVAKEFPNVNFAWAGGINKTAANVADYDQPFYQGAYLVGLIGAKLSKTGKLGALYGFDIPVCHSMGEAMLAGAKTVRPDATLTSAAVGNWDDVAKAKEAALSQAETGVDFWIGCGQGPTIGQIEAAKTKGGYATSYVGDMSSLGPQVVALNLLWKIEPLFSKMIEDIQAKKFANRYYKLGVADGVIDVEAAPGFKNKLTREQADALKTTRAKIASGELTVPFVPK</sequence>
<evidence type="ECO:0000256" key="2">
    <source>
        <dbReference type="SAM" id="MobiDB-lite"/>
    </source>
</evidence>
<dbReference type="InterPro" id="IPR028082">
    <property type="entry name" value="Peripla_BP_I"/>
</dbReference>
<evidence type="ECO:0000313" key="5">
    <source>
        <dbReference type="Proteomes" id="UP000238634"/>
    </source>
</evidence>